<dbReference type="AlphaFoldDB" id="A0A7I4YXX3"/>
<evidence type="ECO:0000313" key="2">
    <source>
        <dbReference type="WBParaSite" id="HCON_00162070-00001"/>
    </source>
</evidence>
<sequence>MSVVDPYLMLPLQLLIYALYRVIRTIIFIESDLYTLVRKLLQHEKTGNVEFFNILTRFRLDPTDIAQDHDFLIFNDGFGIIEDLIEPCWMIYTITERYVYFVRIPYECPLSISTTTRLTALCYNSADKLARMDIGDFLTETKSRIDPSRGRVVILHSSPCCGGSMLGRLLSSVDVTESRLLVLGEPPVLTALAVLAQHLSIETMRSITAASLRFSMRDIEKDQVVVMKARSCCAKIVPYIHVTMPSIQHLFITARDPTVAIPRLLSSTSQNLPALHMACNLLSYSPAICDFFTCWRLLESEMIQKIGPKADFEFALAQIMGCIISYQRNLKYYALEVTYAEDLLNDPLTVIRPILDVCGMSNMAVTDHRAWKLREETAIQSQCIAPLDDVQRQRVKLLVEYLQQDWCR</sequence>
<dbReference type="WBParaSite" id="HCON_00162070-00001">
    <property type="protein sequence ID" value="HCON_00162070-00001"/>
    <property type="gene ID" value="HCON_00162070"/>
</dbReference>
<dbReference type="OrthoDB" id="5866055at2759"/>
<keyword evidence="1" id="KW-1185">Reference proteome</keyword>
<reference evidence="2" key="1">
    <citation type="submission" date="2020-12" db="UniProtKB">
        <authorList>
            <consortium name="WormBaseParasite"/>
        </authorList>
    </citation>
    <scope>IDENTIFICATION</scope>
    <source>
        <strain evidence="2">MHco3</strain>
    </source>
</reference>
<proteinExistence type="predicted"/>
<name>A0A7I4YXX3_HAECO</name>
<accession>A0A7I4YXX3</accession>
<dbReference type="Proteomes" id="UP000025227">
    <property type="component" value="Unplaced"/>
</dbReference>
<organism evidence="1 2">
    <name type="scientific">Haemonchus contortus</name>
    <name type="common">Barber pole worm</name>
    <dbReference type="NCBI Taxonomy" id="6289"/>
    <lineage>
        <taxon>Eukaryota</taxon>
        <taxon>Metazoa</taxon>
        <taxon>Ecdysozoa</taxon>
        <taxon>Nematoda</taxon>
        <taxon>Chromadorea</taxon>
        <taxon>Rhabditida</taxon>
        <taxon>Rhabditina</taxon>
        <taxon>Rhabditomorpha</taxon>
        <taxon>Strongyloidea</taxon>
        <taxon>Trichostrongylidae</taxon>
        <taxon>Haemonchus</taxon>
    </lineage>
</organism>
<protein>
    <submittedName>
        <fullName evidence="2">P-loop containing nucleoside triphosphate hydrolase protein</fullName>
    </submittedName>
</protein>
<evidence type="ECO:0000313" key="1">
    <source>
        <dbReference type="Proteomes" id="UP000025227"/>
    </source>
</evidence>
<dbReference type="OMA" id="LAIPECI"/>